<reference evidence="2" key="1">
    <citation type="submission" date="2021-01" db="EMBL/GenBank/DDBJ databases">
        <authorList>
            <person name="Corre E."/>
            <person name="Pelletier E."/>
            <person name="Niang G."/>
            <person name="Scheremetjew M."/>
            <person name="Finn R."/>
            <person name="Kale V."/>
            <person name="Holt S."/>
            <person name="Cochrane G."/>
            <person name="Meng A."/>
            <person name="Brown T."/>
            <person name="Cohen L."/>
        </authorList>
    </citation>
    <scope>NUCLEOTIDE SEQUENCE</scope>
    <source>
        <strain evidence="2">UTEX LB 985</strain>
    </source>
</reference>
<dbReference type="GO" id="GO:0006740">
    <property type="term" value="P:NADPH regeneration"/>
    <property type="evidence" value="ECO:0007669"/>
    <property type="project" value="TreeGrafter"/>
</dbReference>
<dbReference type="EMBL" id="HBGU01054737">
    <property type="protein sequence ID" value="CAD9503896.1"/>
    <property type="molecule type" value="Transcribed_RNA"/>
</dbReference>
<evidence type="ECO:0000313" key="2">
    <source>
        <dbReference type="EMBL" id="CAD9503896.1"/>
    </source>
</evidence>
<name>A0A7S2HZS9_9EUKA</name>
<dbReference type="Gene3D" id="3.40.50.720">
    <property type="entry name" value="NAD(P)-binding Rossmann-like Domain"/>
    <property type="match status" value="1"/>
</dbReference>
<dbReference type="PANTHER" id="PTHR42840:SF3">
    <property type="entry name" value="BINDING ROSSMANN FOLD OXIDOREDUCTASE, PUTATIVE (AFU_ORTHOLOGUE AFUA_2G10240)-RELATED"/>
    <property type="match status" value="1"/>
</dbReference>
<keyword evidence="1" id="KW-0560">Oxidoreductase</keyword>
<gene>
    <name evidence="2" type="ORF">CBRE1094_LOCUS29910</name>
</gene>
<organism evidence="2">
    <name type="scientific">Haptolina brevifila</name>
    <dbReference type="NCBI Taxonomy" id="156173"/>
    <lineage>
        <taxon>Eukaryota</taxon>
        <taxon>Haptista</taxon>
        <taxon>Haptophyta</taxon>
        <taxon>Prymnesiophyceae</taxon>
        <taxon>Prymnesiales</taxon>
        <taxon>Prymnesiaceae</taxon>
        <taxon>Haptolina</taxon>
    </lineage>
</organism>
<proteinExistence type="predicted"/>
<evidence type="ECO:0000256" key="1">
    <source>
        <dbReference type="ARBA" id="ARBA00023002"/>
    </source>
</evidence>
<dbReference type="GO" id="GO:0005737">
    <property type="term" value="C:cytoplasm"/>
    <property type="evidence" value="ECO:0007669"/>
    <property type="project" value="TreeGrafter"/>
</dbReference>
<dbReference type="AlphaFoldDB" id="A0A7S2HZS9"/>
<dbReference type="GO" id="GO:0016491">
    <property type="term" value="F:oxidoreductase activity"/>
    <property type="evidence" value="ECO:0007669"/>
    <property type="project" value="UniProtKB-KW"/>
</dbReference>
<sequence>MATAHKVTSPVKRARDDQAQSLEVVVVCCGEPKKSMGWFHLTQLLNSPNVAVSHVVEPWFLGIGQGKPGCEAFEELRTAHKDVNFCASVLDVSDASGTAPRLFLIAGRTCDAPRLFLEALSRGATHVYIEKPGGESAAQLCSMRDAAAERGVEVIVGYNKNVAEYTRNAVAALQSRQASGLTPPRVVLEHCNEFEPGEPLLSFLRGPGAEGMLHNMCCHELALACTRFGVTCDRITSIVLDRAASELVDLGEGRSDWQRVSFVLKLAPASEAAAASGSVSVDEVGLSADRCGGNYSRIVLKAVDAEESFQLPSPEHLKWILKAQAADPDIRPYFLQQAPDYEQLKTMFVEHILAGLPGIPEGVVGLEGAIEALQLADLLVPALKRCWAVDEPWLPQRTAA</sequence>
<accession>A0A7S2HZS9</accession>
<dbReference type="SUPFAM" id="SSF51735">
    <property type="entry name" value="NAD(P)-binding Rossmann-fold domains"/>
    <property type="match status" value="1"/>
</dbReference>
<dbReference type="InterPro" id="IPR036291">
    <property type="entry name" value="NAD(P)-bd_dom_sf"/>
</dbReference>
<dbReference type="PANTHER" id="PTHR42840">
    <property type="entry name" value="NAD(P)-BINDING ROSSMANN-FOLD SUPERFAMILY PROTEIN-RELATED"/>
    <property type="match status" value="1"/>
</dbReference>
<evidence type="ECO:0008006" key="3">
    <source>
        <dbReference type="Google" id="ProtNLM"/>
    </source>
</evidence>
<protein>
    <recommendedName>
        <fullName evidence="3">Gfo/Idh/MocA-like oxidoreductase N-terminal domain-containing protein</fullName>
    </recommendedName>
</protein>